<organism evidence="1 2">
    <name type="scientific">Candidatus Marithioploca araucensis</name>
    <dbReference type="NCBI Taxonomy" id="70273"/>
    <lineage>
        <taxon>Bacteria</taxon>
        <taxon>Pseudomonadati</taxon>
        <taxon>Pseudomonadota</taxon>
        <taxon>Gammaproteobacteria</taxon>
        <taxon>Thiotrichales</taxon>
        <taxon>Thiotrichaceae</taxon>
        <taxon>Candidatus Marithioploca</taxon>
    </lineage>
</organism>
<accession>A0ABT7VQS2</accession>
<dbReference type="EMBL" id="JAUCGM010000036">
    <property type="protein sequence ID" value="MDM8562004.1"/>
    <property type="molecule type" value="Genomic_DNA"/>
</dbReference>
<name>A0ABT7VQS2_9GAMM</name>
<dbReference type="Proteomes" id="UP001171945">
    <property type="component" value="Unassembled WGS sequence"/>
</dbReference>
<dbReference type="InterPro" id="IPR011518">
    <property type="entry name" value="Transposase_36"/>
</dbReference>
<reference evidence="1" key="1">
    <citation type="submission" date="2023-06" db="EMBL/GenBank/DDBJ databases">
        <title>Uncultivated large filamentous bacteria from sulfidic sediments reveal new species and different genomic features in energy metabolism and defense.</title>
        <authorList>
            <person name="Fonseca A."/>
        </authorList>
    </citation>
    <scope>NUCLEOTIDE SEQUENCE</scope>
    <source>
        <strain evidence="1">HSG4</strain>
    </source>
</reference>
<protein>
    <recommendedName>
        <fullName evidence="3">Transposase</fullName>
    </recommendedName>
</protein>
<comment type="caution">
    <text evidence="1">The sequence shown here is derived from an EMBL/GenBank/DDBJ whole genome shotgun (WGS) entry which is preliminary data.</text>
</comment>
<sequence>MRQWWFNYGQTEYPNSTQLLLLCDCGGSNNARYYIFKEDLQKLSNELNIEIRIAHYPPYTSKYNPIEHRLFPHMTRACKGAIFKTVEIANNLIGKTSTSKGLKVFSSILEKTFETGRQYADDFKENMKIKFDDFLPKWNYVATPTEP</sequence>
<evidence type="ECO:0008006" key="3">
    <source>
        <dbReference type="Google" id="ProtNLM"/>
    </source>
</evidence>
<keyword evidence="2" id="KW-1185">Reference proteome</keyword>
<proteinExistence type="predicted"/>
<dbReference type="Pfam" id="PF07592">
    <property type="entry name" value="DDE_Tnp_ISAZ013"/>
    <property type="match status" value="1"/>
</dbReference>
<evidence type="ECO:0000313" key="1">
    <source>
        <dbReference type="EMBL" id="MDM8562004.1"/>
    </source>
</evidence>
<evidence type="ECO:0000313" key="2">
    <source>
        <dbReference type="Proteomes" id="UP001171945"/>
    </source>
</evidence>
<gene>
    <name evidence="1" type="ORF">QUF54_01465</name>
</gene>